<comment type="caution">
    <text evidence="2">The sequence shown here is derived from an EMBL/GenBank/DDBJ whole genome shotgun (WGS) entry which is preliminary data.</text>
</comment>
<dbReference type="AlphaFoldDB" id="A0A0G9JYN7"/>
<evidence type="ECO:0000259" key="1">
    <source>
        <dbReference type="Pfam" id="PF01883"/>
    </source>
</evidence>
<dbReference type="InterPro" id="IPR034904">
    <property type="entry name" value="FSCA_dom_sf"/>
</dbReference>
<accession>A0A0G9JYN7</accession>
<organism evidence="2 3">
    <name type="scientific">Aliarcobacter butzleri L348</name>
    <dbReference type="NCBI Taxonomy" id="1447256"/>
    <lineage>
        <taxon>Bacteria</taxon>
        <taxon>Pseudomonadati</taxon>
        <taxon>Campylobacterota</taxon>
        <taxon>Epsilonproteobacteria</taxon>
        <taxon>Campylobacterales</taxon>
        <taxon>Arcobacteraceae</taxon>
        <taxon>Aliarcobacter</taxon>
    </lineage>
</organism>
<feature type="domain" description="MIP18 family-like" evidence="1">
    <location>
        <begin position="12"/>
        <end position="87"/>
    </location>
</feature>
<sequence>MEDKVFDLENVKEKIIENLKKVYDPEIPADVYNLGLIYEINLEERSNYLYCEIDMTLTSPTCPVADSLLEQVRYVTMAVDEVDEVKVNLVFEPVWDPSMMSEDAKEIMGVSGAAIGF</sequence>
<dbReference type="PANTHER" id="PTHR42831:SF1">
    <property type="entry name" value="FE-S PROTEIN MATURATION AUXILIARY FACTOR YITW"/>
    <property type="match status" value="1"/>
</dbReference>
<evidence type="ECO:0000313" key="2">
    <source>
        <dbReference type="EMBL" id="KLD99393.1"/>
    </source>
</evidence>
<gene>
    <name evidence="2" type="ORF">AA20_06925</name>
</gene>
<dbReference type="Proteomes" id="UP000035514">
    <property type="component" value="Unassembled WGS sequence"/>
</dbReference>
<name>A0A0G9JYN7_9BACT</name>
<evidence type="ECO:0000313" key="3">
    <source>
        <dbReference type="Proteomes" id="UP000035514"/>
    </source>
</evidence>
<dbReference type="SUPFAM" id="SSF117916">
    <property type="entry name" value="Fe-S cluster assembly (FSCA) domain-like"/>
    <property type="match status" value="1"/>
</dbReference>
<dbReference type="RefSeq" id="WP_012012388.1">
    <property type="nucleotide sequence ID" value="NZ_JAIQ01000100.1"/>
</dbReference>
<dbReference type="EMBL" id="JAIQ01000100">
    <property type="protein sequence ID" value="KLD99393.1"/>
    <property type="molecule type" value="Genomic_DNA"/>
</dbReference>
<proteinExistence type="predicted"/>
<reference evidence="2 3" key="1">
    <citation type="submission" date="2014-01" db="EMBL/GenBank/DDBJ databases">
        <title>Development of a Comparative Genomic Fingerprinting Assay for High Resolution Genotyping of Arcobacter butzleri.</title>
        <authorList>
            <person name="Webb A.L."/>
            <person name="Inglis G.D."/>
            <person name="Kruczkiewicz P."/>
            <person name="Selinger L.B."/>
            <person name="Taboada E.N."/>
        </authorList>
    </citation>
    <scope>NUCLEOTIDE SEQUENCE [LARGE SCALE GENOMIC DNA]</scope>
    <source>
        <strain evidence="2 3">L348</strain>
    </source>
</reference>
<dbReference type="PANTHER" id="PTHR42831">
    <property type="entry name" value="FE-S PROTEIN MATURATION AUXILIARY FACTOR YITW"/>
    <property type="match status" value="1"/>
</dbReference>
<dbReference type="Pfam" id="PF01883">
    <property type="entry name" value="FeS_assembly_P"/>
    <property type="match status" value="1"/>
</dbReference>
<dbReference type="GeneID" id="24304142"/>
<dbReference type="Gene3D" id="3.30.300.130">
    <property type="entry name" value="Fe-S cluster assembly (FSCA)"/>
    <property type="match status" value="1"/>
</dbReference>
<protein>
    <submittedName>
        <fullName evidence="2">FeS assembly SUF system protein</fullName>
    </submittedName>
</protein>
<dbReference type="PATRIC" id="fig|1447256.3.peg.1352"/>
<dbReference type="InterPro" id="IPR002744">
    <property type="entry name" value="MIP18-like"/>
</dbReference>
<dbReference type="InterPro" id="IPR052339">
    <property type="entry name" value="Fe-S_Maturation_MIP18"/>
</dbReference>